<name>A0AA36B439_OCTVU</name>
<keyword evidence="3" id="KW-1185">Reference proteome</keyword>
<evidence type="ECO:0000256" key="1">
    <source>
        <dbReference type="SAM" id="MobiDB-lite"/>
    </source>
</evidence>
<organism evidence="2 3">
    <name type="scientific">Octopus vulgaris</name>
    <name type="common">Common octopus</name>
    <dbReference type="NCBI Taxonomy" id="6645"/>
    <lineage>
        <taxon>Eukaryota</taxon>
        <taxon>Metazoa</taxon>
        <taxon>Spiralia</taxon>
        <taxon>Lophotrochozoa</taxon>
        <taxon>Mollusca</taxon>
        <taxon>Cephalopoda</taxon>
        <taxon>Coleoidea</taxon>
        <taxon>Octopodiformes</taxon>
        <taxon>Octopoda</taxon>
        <taxon>Incirrata</taxon>
        <taxon>Octopodidae</taxon>
        <taxon>Octopus</taxon>
    </lineage>
</organism>
<evidence type="ECO:0000313" key="2">
    <source>
        <dbReference type="EMBL" id="CAI9727563.1"/>
    </source>
</evidence>
<dbReference type="EMBL" id="OX597822">
    <property type="protein sequence ID" value="CAI9727563.1"/>
    <property type="molecule type" value="Genomic_DNA"/>
</dbReference>
<sequence length="174" mass="20444">MIEEDSFTEKNDSIIDDAIFEDDGEIIENKDIKEESLTDLLDDIRKVQENLPETLTSVQQTSEIEKPEPKKFDKRKSCRRLSKVHKNPYILKTAKSSTADENPIMEELIDDIIFDFCDWVEETVSALEEHERKYIMTTLTSFFELKAILSTEPEKCQQAKFRCQVRALMRLKRF</sequence>
<accession>A0AA36B439</accession>
<gene>
    <name evidence="2" type="ORF">OCTVUL_1B018309</name>
</gene>
<reference evidence="2" key="1">
    <citation type="submission" date="2023-08" db="EMBL/GenBank/DDBJ databases">
        <authorList>
            <person name="Alioto T."/>
            <person name="Alioto T."/>
            <person name="Gomez Garrido J."/>
        </authorList>
    </citation>
    <scope>NUCLEOTIDE SEQUENCE</scope>
</reference>
<proteinExistence type="predicted"/>
<protein>
    <submittedName>
        <fullName evidence="2">Uncharacterized protein</fullName>
    </submittedName>
</protein>
<feature type="region of interest" description="Disordered" evidence="1">
    <location>
        <begin position="56"/>
        <end position="78"/>
    </location>
</feature>
<dbReference type="AlphaFoldDB" id="A0AA36B439"/>
<dbReference type="Proteomes" id="UP001162480">
    <property type="component" value="Chromosome 9"/>
</dbReference>
<evidence type="ECO:0000313" key="3">
    <source>
        <dbReference type="Proteomes" id="UP001162480"/>
    </source>
</evidence>